<proteinExistence type="inferred from homology"/>
<keyword evidence="6 9" id="KW-0028">Amino-acid biosynthesis</keyword>
<feature type="binding site" evidence="9">
    <location>
        <position position="90"/>
    </location>
    <ligand>
        <name>L-citrulline</name>
        <dbReference type="ChEBI" id="CHEBI:57743"/>
    </ligand>
</feature>
<dbReference type="NCBIfam" id="NF001770">
    <property type="entry name" value="PRK00509.1"/>
    <property type="match status" value="1"/>
</dbReference>
<dbReference type="Proteomes" id="UP000533469">
    <property type="component" value="Unassembled WGS sequence"/>
</dbReference>
<dbReference type="InterPro" id="IPR048267">
    <property type="entry name" value="Arginosuc_syn_N"/>
</dbReference>
<feature type="binding site" evidence="9">
    <location>
        <position position="130"/>
    </location>
    <ligand>
        <name>L-citrulline</name>
        <dbReference type="ChEBI" id="CHEBI:57743"/>
    </ligand>
</feature>
<evidence type="ECO:0000256" key="5">
    <source>
        <dbReference type="ARBA" id="ARBA00022598"/>
    </source>
</evidence>
<keyword evidence="13" id="KW-1185">Reference proteome</keyword>
<dbReference type="InterPro" id="IPR018223">
    <property type="entry name" value="Arginosuc_synth_CS"/>
</dbReference>
<dbReference type="NCBIfam" id="TIGR00032">
    <property type="entry name" value="argG"/>
    <property type="match status" value="1"/>
</dbReference>
<dbReference type="PANTHER" id="PTHR11587">
    <property type="entry name" value="ARGININOSUCCINATE SYNTHASE"/>
    <property type="match status" value="1"/>
</dbReference>
<feature type="binding site" evidence="9">
    <location>
        <position position="127"/>
    </location>
    <ligand>
        <name>L-aspartate</name>
        <dbReference type="ChEBI" id="CHEBI:29991"/>
    </ligand>
</feature>
<comment type="caution">
    <text evidence="12">The sequence shown here is derived from an EMBL/GenBank/DDBJ whole genome shotgun (WGS) entry which is preliminary data.</text>
</comment>
<comment type="subunit">
    <text evidence="2 9">Homotetramer.</text>
</comment>
<comment type="similarity">
    <text evidence="9">Belongs to the argininosuccinate synthase family. Type 1 subfamily.</text>
</comment>
<dbReference type="GO" id="GO:0005524">
    <property type="term" value="F:ATP binding"/>
    <property type="evidence" value="ECO:0007669"/>
    <property type="project" value="UniProtKB-UniRule"/>
</dbReference>
<dbReference type="GO" id="GO:0000053">
    <property type="term" value="P:argininosuccinate metabolic process"/>
    <property type="evidence" value="ECO:0007669"/>
    <property type="project" value="TreeGrafter"/>
</dbReference>
<feature type="binding site" evidence="9">
    <location>
        <position position="181"/>
    </location>
    <ligand>
        <name>L-citrulline</name>
        <dbReference type="ChEBI" id="CHEBI:57743"/>
    </ligand>
</feature>
<dbReference type="InterPro" id="IPR014729">
    <property type="entry name" value="Rossmann-like_a/b/a_fold"/>
</dbReference>
<dbReference type="InterPro" id="IPR048268">
    <property type="entry name" value="Arginosuc_syn_C"/>
</dbReference>
<dbReference type="GO" id="GO:0005737">
    <property type="term" value="C:cytoplasm"/>
    <property type="evidence" value="ECO:0007669"/>
    <property type="project" value="UniProtKB-SubCell"/>
</dbReference>
<comment type="subcellular location">
    <subcellularLocation>
        <location evidence="9">Cytoplasm</location>
    </subcellularLocation>
</comment>
<comment type="catalytic activity">
    <reaction evidence="9">
        <text>L-citrulline + L-aspartate + ATP = 2-(N(omega)-L-arginino)succinate + AMP + diphosphate + H(+)</text>
        <dbReference type="Rhea" id="RHEA:10932"/>
        <dbReference type="ChEBI" id="CHEBI:15378"/>
        <dbReference type="ChEBI" id="CHEBI:29991"/>
        <dbReference type="ChEBI" id="CHEBI:30616"/>
        <dbReference type="ChEBI" id="CHEBI:33019"/>
        <dbReference type="ChEBI" id="CHEBI:57472"/>
        <dbReference type="ChEBI" id="CHEBI:57743"/>
        <dbReference type="ChEBI" id="CHEBI:456215"/>
        <dbReference type="EC" id="6.3.4.5"/>
    </reaction>
</comment>
<dbReference type="HAMAP" id="MF_00005">
    <property type="entry name" value="Arg_succ_synth_type1"/>
    <property type="match status" value="1"/>
</dbReference>
<keyword evidence="5 9" id="KW-0436">Ligase</keyword>
<dbReference type="InterPro" id="IPR023434">
    <property type="entry name" value="Arginosuc_synth_type_1_subfam"/>
</dbReference>
<evidence type="ECO:0000256" key="3">
    <source>
        <dbReference type="ARBA" id="ARBA00012286"/>
    </source>
</evidence>
<dbReference type="EMBL" id="JACICD010000002">
    <property type="protein sequence ID" value="MBB3770958.1"/>
    <property type="molecule type" value="Genomic_DNA"/>
</dbReference>
<evidence type="ECO:0000259" key="11">
    <source>
        <dbReference type="Pfam" id="PF20979"/>
    </source>
</evidence>
<dbReference type="GO" id="GO:0000050">
    <property type="term" value="P:urea cycle"/>
    <property type="evidence" value="ECO:0007669"/>
    <property type="project" value="TreeGrafter"/>
</dbReference>
<dbReference type="SUPFAM" id="SSF52402">
    <property type="entry name" value="Adenine nucleotide alpha hydrolases-like"/>
    <property type="match status" value="1"/>
</dbReference>
<dbReference type="FunFam" id="3.40.50.620:FF:000019">
    <property type="entry name" value="Argininosuccinate synthase"/>
    <property type="match status" value="1"/>
</dbReference>
<dbReference type="RefSeq" id="WP_183189105.1">
    <property type="nucleotide sequence ID" value="NZ_JACICD010000002.1"/>
</dbReference>
<keyword evidence="8 9" id="KW-0067">ATP-binding</keyword>
<comment type="pathway">
    <text evidence="1 9">Amino-acid biosynthesis; L-arginine biosynthesis; L-arginine from L-ornithine and carbamoyl phosphate: step 2/3.</text>
</comment>
<name>A0A839Z8X5_9HYPH</name>
<dbReference type="PROSITE" id="PS00564">
    <property type="entry name" value="ARGININOSUCCIN_SYN_1"/>
    <property type="match status" value="1"/>
</dbReference>
<feature type="binding site" evidence="9">
    <location>
        <position position="126"/>
    </location>
    <ligand>
        <name>L-citrulline</name>
        <dbReference type="ChEBI" id="CHEBI:57743"/>
    </ligand>
</feature>
<organism evidence="12 13">
    <name type="scientific">Ancylobacter tetraedralis</name>
    <dbReference type="NCBI Taxonomy" id="217068"/>
    <lineage>
        <taxon>Bacteria</taxon>
        <taxon>Pseudomonadati</taxon>
        <taxon>Pseudomonadota</taxon>
        <taxon>Alphaproteobacteria</taxon>
        <taxon>Hyphomicrobiales</taxon>
        <taxon>Xanthobacteraceae</taxon>
        <taxon>Ancylobacter</taxon>
    </lineage>
</organism>
<dbReference type="EC" id="6.3.4.5" evidence="3 9"/>
<dbReference type="Gene3D" id="3.90.1260.10">
    <property type="entry name" value="Argininosuccinate synthetase, chain A, domain 2"/>
    <property type="match status" value="1"/>
</dbReference>
<dbReference type="FunFam" id="3.90.1260.10:FF:000007">
    <property type="entry name" value="Argininosuccinate synthase"/>
    <property type="match status" value="1"/>
</dbReference>
<dbReference type="InterPro" id="IPR001518">
    <property type="entry name" value="Arginosuc_synth"/>
</dbReference>
<dbReference type="InterPro" id="IPR024074">
    <property type="entry name" value="AS_cat/multimer_dom_body"/>
</dbReference>
<evidence type="ECO:0000313" key="12">
    <source>
        <dbReference type="EMBL" id="MBB3770958.1"/>
    </source>
</evidence>
<feature type="binding site" evidence="9">
    <location>
        <begin position="10"/>
        <end position="18"/>
    </location>
    <ligand>
        <name>ATP</name>
        <dbReference type="ChEBI" id="CHEBI:30616"/>
    </ligand>
</feature>
<sequence length="408" mass="45604">MADVKRVVLAYSGGLDTSVILKWLQTTYGCEVVTFTADLGQGEELEPARKKAEMLGIKPEHIFIEDVREEFVRDYVFPMFRANALYEGQYLLGTSIARPLIAKKQIEIARKVGGDAVSHGATGKGNDQVRFELSYYALEPEIKIIAPWREWDLRSREQLIAFAESHQIPIAKDKRGEAPFSVDANLLHSSSEGKVLEDPAHEAPEMVYMRTIAPEDAPDKATYITIDFEQGDAVAVDGEALSPASLLTRLNALGKENGIGRLDLVENRFVGMKSRGVYETPGGTILIAAHRGIESITLDRGAAHLKDELMPRYSELIYNGFWFSPEREMLQVLIDKSQELVTGRVRLKLYKGNVTVVGRESPYSLYNQDLVTFEEGAVAYDHRDAAGFIKLNALRLRTLANRDRKVGR</sequence>
<dbReference type="PANTHER" id="PTHR11587:SF2">
    <property type="entry name" value="ARGININOSUCCINATE SYNTHASE"/>
    <property type="match status" value="1"/>
</dbReference>
<keyword evidence="4 9" id="KW-0055">Arginine biosynthesis</keyword>
<dbReference type="CDD" id="cd01999">
    <property type="entry name" value="ASS"/>
    <property type="match status" value="1"/>
</dbReference>
<evidence type="ECO:0000256" key="7">
    <source>
        <dbReference type="ARBA" id="ARBA00022741"/>
    </source>
</evidence>
<evidence type="ECO:0000313" key="13">
    <source>
        <dbReference type="Proteomes" id="UP000533469"/>
    </source>
</evidence>
<dbReference type="Pfam" id="PF20979">
    <property type="entry name" value="Arginosuc_syn_C"/>
    <property type="match status" value="1"/>
</dbReference>
<evidence type="ECO:0000256" key="4">
    <source>
        <dbReference type="ARBA" id="ARBA00022571"/>
    </source>
</evidence>
<keyword evidence="9" id="KW-0963">Cytoplasm</keyword>
<feature type="domain" description="Arginosuccinate synthase-like N-terminal" evidence="10">
    <location>
        <begin position="6"/>
        <end position="169"/>
    </location>
</feature>
<dbReference type="Pfam" id="PF00764">
    <property type="entry name" value="Arginosuc_synth"/>
    <property type="match status" value="1"/>
</dbReference>
<dbReference type="Gene3D" id="3.40.50.620">
    <property type="entry name" value="HUPs"/>
    <property type="match status" value="1"/>
</dbReference>
<reference evidence="12 13" key="1">
    <citation type="submission" date="2020-08" db="EMBL/GenBank/DDBJ databases">
        <title>Genomic Encyclopedia of Type Strains, Phase IV (KMG-IV): sequencing the most valuable type-strain genomes for metagenomic binning, comparative biology and taxonomic classification.</title>
        <authorList>
            <person name="Goeker M."/>
        </authorList>
    </citation>
    <scope>NUCLEOTIDE SEQUENCE [LARGE SCALE GENOMIC DNA]</scope>
    <source>
        <strain evidence="12 13">DSM 5895</strain>
    </source>
</reference>
<evidence type="ECO:0000256" key="2">
    <source>
        <dbReference type="ARBA" id="ARBA00011881"/>
    </source>
</evidence>
<feature type="binding site" evidence="9">
    <location>
        <position position="126"/>
    </location>
    <ligand>
        <name>L-aspartate</name>
        <dbReference type="ChEBI" id="CHEBI:29991"/>
    </ligand>
</feature>
<accession>A0A839Z8X5</accession>
<feature type="binding site" evidence="9">
    <location>
        <position position="120"/>
    </location>
    <ligand>
        <name>ATP</name>
        <dbReference type="ChEBI" id="CHEBI:30616"/>
    </ligand>
</feature>
<dbReference type="AlphaFoldDB" id="A0A839Z8X5"/>
<evidence type="ECO:0000256" key="1">
    <source>
        <dbReference type="ARBA" id="ARBA00004967"/>
    </source>
</evidence>
<evidence type="ECO:0000259" key="10">
    <source>
        <dbReference type="Pfam" id="PF00764"/>
    </source>
</evidence>
<feature type="binding site" evidence="9">
    <location>
        <position position="122"/>
    </location>
    <ligand>
        <name>L-aspartate</name>
        <dbReference type="ChEBI" id="CHEBI:29991"/>
    </ligand>
</feature>
<dbReference type="UniPathway" id="UPA00068">
    <property type="reaction ID" value="UER00113"/>
</dbReference>
<keyword evidence="7 9" id="KW-0547">Nucleotide-binding</keyword>
<feature type="binding site" evidence="9">
    <location>
        <position position="37"/>
    </location>
    <ligand>
        <name>ATP</name>
        <dbReference type="ChEBI" id="CHEBI:30616"/>
    </ligand>
</feature>
<evidence type="ECO:0000256" key="9">
    <source>
        <dbReference type="HAMAP-Rule" id="MF_00005"/>
    </source>
</evidence>
<evidence type="ECO:0000256" key="8">
    <source>
        <dbReference type="ARBA" id="ARBA00022840"/>
    </source>
</evidence>
<dbReference type="GO" id="GO:0004055">
    <property type="term" value="F:argininosuccinate synthase activity"/>
    <property type="evidence" value="ECO:0007669"/>
    <property type="project" value="UniProtKB-UniRule"/>
</dbReference>
<feature type="binding site" evidence="9">
    <location>
        <position position="278"/>
    </location>
    <ligand>
        <name>L-citrulline</name>
        <dbReference type="ChEBI" id="CHEBI:57743"/>
    </ligand>
</feature>
<gene>
    <name evidence="9" type="primary">argG</name>
    <name evidence="12" type="ORF">FHS55_001553</name>
</gene>
<protein>
    <recommendedName>
        <fullName evidence="3 9">Argininosuccinate synthase</fullName>
        <ecNumber evidence="3 9">6.3.4.5</ecNumber>
    </recommendedName>
    <alternativeName>
        <fullName evidence="9">Citrulline--aspartate ligase</fullName>
    </alternativeName>
</protein>
<evidence type="ECO:0000256" key="6">
    <source>
        <dbReference type="ARBA" id="ARBA00022605"/>
    </source>
</evidence>
<dbReference type="GO" id="GO:0006526">
    <property type="term" value="P:L-arginine biosynthetic process"/>
    <property type="evidence" value="ECO:0007669"/>
    <property type="project" value="UniProtKB-UniRule"/>
</dbReference>
<dbReference type="Gene3D" id="1.20.5.470">
    <property type="entry name" value="Single helix bin"/>
    <property type="match status" value="1"/>
</dbReference>
<feature type="binding site" evidence="9">
    <location>
        <position position="266"/>
    </location>
    <ligand>
        <name>L-citrulline</name>
        <dbReference type="ChEBI" id="CHEBI:57743"/>
    </ligand>
</feature>
<dbReference type="SUPFAM" id="SSF69864">
    <property type="entry name" value="Argininosuccinate synthetase, C-terminal domain"/>
    <property type="match status" value="1"/>
</dbReference>
<feature type="binding site" evidence="9">
    <location>
        <position position="95"/>
    </location>
    <ligand>
        <name>L-citrulline</name>
        <dbReference type="ChEBI" id="CHEBI:57743"/>
    </ligand>
</feature>
<feature type="binding site" evidence="9">
    <location>
        <position position="190"/>
    </location>
    <ligand>
        <name>L-citrulline</name>
        <dbReference type="ChEBI" id="CHEBI:57743"/>
    </ligand>
</feature>
<feature type="domain" description="Arginosuccinate synthase C-terminal" evidence="11">
    <location>
        <begin position="180"/>
        <end position="397"/>
    </location>
</feature>
<dbReference type="PROSITE" id="PS00565">
    <property type="entry name" value="ARGININOSUCCIN_SYN_2"/>
    <property type="match status" value="1"/>
</dbReference>